<dbReference type="Gene3D" id="3.30.420.40">
    <property type="match status" value="2"/>
</dbReference>
<keyword evidence="6" id="KW-1185">Reference proteome</keyword>
<evidence type="ECO:0000256" key="1">
    <source>
        <dbReference type="ARBA" id="ARBA00022741"/>
    </source>
</evidence>
<evidence type="ECO:0000313" key="5">
    <source>
        <dbReference type="EMBL" id="GAA1408352.1"/>
    </source>
</evidence>
<accession>A0ABP4J733</accession>
<dbReference type="EMBL" id="BAAAKJ010000340">
    <property type="protein sequence ID" value="GAA1408352.1"/>
    <property type="molecule type" value="Genomic_DNA"/>
</dbReference>
<dbReference type="SUPFAM" id="SSF53067">
    <property type="entry name" value="Actin-like ATPase domain"/>
    <property type="match status" value="2"/>
</dbReference>
<dbReference type="Pfam" id="PF00012">
    <property type="entry name" value="HSP70"/>
    <property type="match status" value="1"/>
</dbReference>
<evidence type="ECO:0008006" key="7">
    <source>
        <dbReference type="Google" id="ProtNLM"/>
    </source>
</evidence>
<evidence type="ECO:0000256" key="4">
    <source>
        <dbReference type="SAM" id="MobiDB-lite"/>
    </source>
</evidence>
<reference evidence="6" key="1">
    <citation type="journal article" date="2019" name="Int. J. Syst. Evol. Microbiol.">
        <title>The Global Catalogue of Microorganisms (GCM) 10K type strain sequencing project: providing services to taxonomists for standard genome sequencing and annotation.</title>
        <authorList>
            <consortium name="The Broad Institute Genomics Platform"/>
            <consortium name="The Broad Institute Genome Sequencing Center for Infectious Disease"/>
            <person name="Wu L."/>
            <person name="Ma J."/>
        </authorList>
    </citation>
    <scope>NUCLEOTIDE SEQUENCE [LARGE SCALE GENOMIC DNA]</scope>
    <source>
        <strain evidence="6">JCM 12393</strain>
    </source>
</reference>
<evidence type="ECO:0000256" key="2">
    <source>
        <dbReference type="ARBA" id="ARBA00022840"/>
    </source>
</evidence>
<organism evidence="5 6">
    <name type="scientific">Kitasatospora putterlickiae</name>
    <dbReference type="NCBI Taxonomy" id="221725"/>
    <lineage>
        <taxon>Bacteria</taxon>
        <taxon>Bacillati</taxon>
        <taxon>Actinomycetota</taxon>
        <taxon>Actinomycetes</taxon>
        <taxon>Kitasatosporales</taxon>
        <taxon>Streptomycetaceae</taxon>
        <taxon>Kitasatospora</taxon>
    </lineage>
</organism>
<proteinExistence type="predicted"/>
<sequence>MSDWSLAIDFGTCFTTAAVRVEGSAAAAVEIENSRYLPSLVCLDDGGRLLTGRAAVQLAAQWPERAERHPKRALLRQEAVLLDDREKATVDLAAAVLARAADEARAQRGGTAPGRVVLTHPADWSPADLDRLVEAARRAGLDAPELLPEPVAAARFHAADAQVRGDAPIAVYDLGGGTVDIAVLRRQADGFQAVAVAGNPDFGGRDLDQALFELLRDRALDLDPGPWGRLQADRTPAGAHQRALLARELTLAKESLSKTGTVYLTVPGYPDRFVVQGGEYRQAVAPALTASVGLLERTVARAGLTTAELGAVVLCGAAGQTPPVADLIAAWLGRSPDLADDPKAVVALGALTDPPARADTGDEEDGTRTPAASGRWTVAHYPDEVDPELWF</sequence>
<dbReference type="InterPro" id="IPR013126">
    <property type="entry name" value="Hsp_70_fam"/>
</dbReference>
<comment type="caution">
    <text evidence="5">The sequence shown here is derived from an EMBL/GenBank/DDBJ whole genome shotgun (WGS) entry which is preliminary data.</text>
</comment>
<name>A0ABP4J733_9ACTN</name>
<dbReference type="PANTHER" id="PTHR42749:SF1">
    <property type="entry name" value="CELL SHAPE-DETERMINING PROTEIN MREB"/>
    <property type="match status" value="1"/>
</dbReference>
<evidence type="ECO:0000313" key="6">
    <source>
        <dbReference type="Proteomes" id="UP001499863"/>
    </source>
</evidence>
<dbReference type="Gene3D" id="3.90.640.10">
    <property type="entry name" value="Actin, Chain A, domain 4"/>
    <property type="match status" value="1"/>
</dbReference>
<dbReference type="InterPro" id="IPR043129">
    <property type="entry name" value="ATPase_NBD"/>
</dbReference>
<keyword evidence="3" id="KW-0143">Chaperone</keyword>
<feature type="region of interest" description="Disordered" evidence="4">
    <location>
        <begin position="351"/>
        <end position="374"/>
    </location>
</feature>
<dbReference type="PANTHER" id="PTHR42749">
    <property type="entry name" value="CELL SHAPE-DETERMINING PROTEIN MREB"/>
    <property type="match status" value="1"/>
</dbReference>
<dbReference type="Proteomes" id="UP001499863">
    <property type="component" value="Unassembled WGS sequence"/>
</dbReference>
<gene>
    <name evidence="5" type="ORF">GCM10009639_57950</name>
</gene>
<keyword evidence="2" id="KW-0067">ATP-binding</keyword>
<keyword evidence="1" id="KW-0547">Nucleotide-binding</keyword>
<evidence type="ECO:0000256" key="3">
    <source>
        <dbReference type="ARBA" id="ARBA00023186"/>
    </source>
</evidence>
<protein>
    <recommendedName>
        <fullName evidence="7">Hsp70 family protein</fullName>
    </recommendedName>
</protein>